<evidence type="ECO:0000256" key="1">
    <source>
        <dbReference type="SAM" id="MobiDB-lite"/>
    </source>
</evidence>
<dbReference type="AlphaFoldDB" id="A0A370TCC5"/>
<accession>A0A370TCC5</accession>
<protein>
    <recommendedName>
        <fullName evidence="2">Gfd2/YDR514C-like C-terminal domain-containing protein</fullName>
    </recommendedName>
</protein>
<reference evidence="3 4" key="1">
    <citation type="journal article" date="2018" name="IMA Fungus">
        <title>IMA Genome-F 9: Draft genome sequence of Annulohypoxylon stygium, Aspergillus mulundensis, Berkeleyomyces basicola (syn. Thielaviopsis basicola), Ceratocystis smalleyi, two Cercospora beticola strains, Coleophoma cylindrospora, Fusarium fracticaudum, Phialophora cf. hyalina, and Morchella septimelata.</title>
        <authorList>
            <person name="Wingfield B.D."/>
            <person name="Bills G.F."/>
            <person name="Dong Y."/>
            <person name="Huang W."/>
            <person name="Nel W.J."/>
            <person name="Swalarsk-Parry B.S."/>
            <person name="Vaghefi N."/>
            <person name="Wilken P.M."/>
            <person name="An Z."/>
            <person name="de Beer Z.W."/>
            <person name="De Vos L."/>
            <person name="Chen L."/>
            <person name="Duong T.A."/>
            <person name="Gao Y."/>
            <person name="Hammerbacher A."/>
            <person name="Kikkert J.R."/>
            <person name="Li Y."/>
            <person name="Li H."/>
            <person name="Li K."/>
            <person name="Li Q."/>
            <person name="Liu X."/>
            <person name="Ma X."/>
            <person name="Naidoo K."/>
            <person name="Pethybridge S.J."/>
            <person name="Sun J."/>
            <person name="Steenkamp E.T."/>
            <person name="van der Nest M.A."/>
            <person name="van Wyk S."/>
            <person name="Wingfield M.J."/>
            <person name="Xiong C."/>
            <person name="Yue Q."/>
            <person name="Zhang X."/>
        </authorList>
    </citation>
    <scope>NUCLEOTIDE SEQUENCE [LARGE SCALE GENOMIC DNA]</scope>
    <source>
        <strain evidence="3 4">BP 5553</strain>
    </source>
</reference>
<dbReference type="InterPro" id="IPR048519">
    <property type="entry name" value="Gfd2/YDR514C-like_C"/>
</dbReference>
<organism evidence="3 4">
    <name type="scientific">Venustampulla echinocandica</name>
    <dbReference type="NCBI Taxonomy" id="2656787"/>
    <lineage>
        <taxon>Eukaryota</taxon>
        <taxon>Fungi</taxon>
        <taxon>Dikarya</taxon>
        <taxon>Ascomycota</taxon>
        <taxon>Pezizomycotina</taxon>
        <taxon>Leotiomycetes</taxon>
        <taxon>Helotiales</taxon>
        <taxon>Pleuroascaceae</taxon>
        <taxon>Venustampulla</taxon>
    </lineage>
</organism>
<dbReference type="RefSeq" id="XP_031865814.1">
    <property type="nucleotide sequence ID" value="XM_032017907.1"/>
</dbReference>
<keyword evidence="4" id="KW-1185">Reference proteome</keyword>
<dbReference type="GeneID" id="43602133"/>
<sequence length="277" mass="31581">MSRAGQIPLVRQFQVGISILDARALQNIIPSRPLVSIQEDNLLRTQNYCVGPTRYCSKAARRFLFGQSETVHPDQIKEKIESLVVNRDVVLVVYDGYHDVWLLNELKVKLEPVAIVDPQKAAYNILQLQYRKSLNDLLIELDCPFNFLHIAGNDANFTLRALLMIAVRGSHGKSLNDSQQAILSAAQAIAQSTGPDKWHEKWDRVLEEAKNYYAEREEINRQKKVKKKAKKAARKAKLAAEGHWSSTKSGRQEFWAKPENAYKRRQPDHGINQARLS</sequence>
<dbReference type="PANTHER" id="PTHR28083">
    <property type="entry name" value="GOOD FOR FULL DBP5 ACTIVITY PROTEIN 2"/>
    <property type="match status" value="1"/>
</dbReference>
<evidence type="ECO:0000313" key="4">
    <source>
        <dbReference type="Proteomes" id="UP000254866"/>
    </source>
</evidence>
<feature type="compositionally biased region" description="Basic and acidic residues" evidence="1">
    <location>
        <begin position="250"/>
        <end position="268"/>
    </location>
</feature>
<feature type="domain" description="Gfd2/YDR514C-like C-terminal" evidence="2">
    <location>
        <begin position="15"/>
        <end position="164"/>
    </location>
</feature>
<dbReference type="Proteomes" id="UP000254866">
    <property type="component" value="Unassembled WGS sequence"/>
</dbReference>
<dbReference type="Pfam" id="PF21762">
    <property type="entry name" value="DEDDh_C"/>
    <property type="match status" value="1"/>
</dbReference>
<dbReference type="EMBL" id="NPIC01000011">
    <property type="protein sequence ID" value="RDL31882.1"/>
    <property type="molecule type" value="Genomic_DNA"/>
</dbReference>
<feature type="region of interest" description="Disordered" evidence="1">
    <location>
        <begin position="223"/>
        <end position="277"/>
    </location>
</feature>
<dbReference type="GO" id="GO:0005634">
    <property type="term" value="C:nucleus"/>
    <property type="evidence" value="ECO:0007669"/>
    <property type="project" value="TreeGrafter"/>
</dbReference>
<feature type="compositionally biased region" description="Basic residues" evidence="1">
    <location>
        <begin position="223"/>
        <end position="237"/>
    </location>
</feature>
<evidence type="ECO:0000313" key="3">
    <source>
        <dbReference type="EMBL" id="RDL31882.1"/>
    </source>
</evidence>
<evidence type="ECO:0000259" key="2">
    <source>
        <dbReference type="Pfam" id="PF21762"/>
    </source>
</evidence>
<dbReference type="InterPro" id="IPR040151">
    <property type="entry name" value="Gfd2/YDR514C-like"/>
</dbReference>
<name>A0A370TCC5_9HELO</name>
<comment type="caution">
    <text evidence="3">The sequence shown here is derived from an EMBL/GenBank/DDBJ whole genome shotgun (WGS) entry which is preliminary data.</text>
</comment>
<gene>
    <name evidence="3" type="ORF">BP5553_09284</name>
</gene>
<dbReference type="PANTHER" id="PTHR28083:SF1">
    <property type="entry name" value="GOOD FOR FULL DBP5 ACTIVITY PROTEIN 2"/>
    <property type="match status" value="1"/>
</dbReference>
<dbReference type="OrthoDB" id="5953249at2759"/>
<proteinExistence type="predicted"/>